<protein>
    <submittedName>
        <fullName evidence="2">Uncharacterized protein</fullName>
    </submittedName>
</protein>
<evidence type="ECO:0000313" key="2">
    <source>
        <dbReference type="EMBL" id="KAH9365513.1"/>
    </source>
</evidence>
<name>A0A9J6FT93_HAELO</name>
<sequence length="210" mass="22633">MADEDSRCDPPSEALEESEPADANNDASPVDDAAPASEDGSGDKPDDAAAPKEPVVVLKAEYNEHSDVTARTDEQIEEFVSKHKLKVEGENVDKPVLKLEEAGLPDDFVAKVKDVLGSSLPALASYALPALLSGRDFIGLGDCSMSEKVMSAMLLASSCRQVRDIYKYFRDTGRSLDLECLEISEETSNDKEDFQSGKSSSSPSPPSFRL</sequence>
<evidence type="ECO:0000256" key="1">
    <source>
        <dbReference type="SAM" id="MobiDB-lite"/>
    </source>
</evidence>
<proteinExistence type="predicted"/>
<accession>A0A9J6FT93</accession>
<gene>
    <name evidence="2" type="ORF">HPB48_016291</name>
</gene>
<feature type="region of interest" description="Disordered" evidence="1">
    <location>
        <begin position="1"/>
        <end position="55"/>
    </location>
</feature>
<dbReference type="OrthoDB" id="6513632at2759"/>
<comment type="caution">
    <text evidence="2">The sequence shown here is derived from an EMBL/GenBank/DDBJ whole genome shotgun (WGS) entry which is preliminary data.</text>
</comment>
<organism evidence="2 3">
    <name type="scientific">Haemaphysalis longicornis</name>
    <name type="common">Bush tick</name>
    <dbReference type="NCBI Taxonomy" id="44386"/>
    <lineage>
        <taxon>Eukaryota</taxon>
        <taxon>Metazoa</taxon>
        <taxon>Ecdysozoa</taxon>
        <taxon>Arthropoda</taxon>
        <taxon>Chelicerata</taxon>
        <taxon>Arachnida</taxon>
        <taxon>Acari</taxon>
        <taxon>Parasitiformes</taxon>
        <taxon>Ixodida</taxon>
        <taxon>Ixodoidea</taxon>
        <taxon>Ixodidae</taxon>
        <taxon>Haemaphysalinae</taxon>
        <taxon>Haemaphysalis</taxon>
    </lineage>
</organism>
<feature type="compositionally biased region" description="Basic and acidic residues" evidence="1">
    <location>
        <begin position="41"/>
        <end position="50"/>
    </location>
</feature>
<feature type="compositionally biased region" description="Basic and acidic residues" evidence="1">
    <location>
        <begin position="1"/>
        <end position="10"/>
    </location>
</feature>
<dbReference type="EMBL" id="JABSTR010000003">
    <property type="protein sequence ID" value="KAH9365513.1"/>
    <property type="molecule type" value="Genomic_DNA"/>
</dbReference>
<evidence type="ECO:0000313" key="3">
    <source>
        <dbReference type="Proteomes" id="UP000821853"/>
    </source>
</evidence>
<dbReference type="VEuPathDB" id="VectorBase:HLOH_040036"/>
<feature type="compositionally biased region" description="Low complexity" evidence="1">
    <location>
        <begin position="21"/>
        <end position="37"/>
    </location>
</feature>
<dbReference type="AlphaFoldDB" id="A0A9J6FT93"/>
<feature type="region of interest" description="Disordered" evidence="1">
    <location>
        <begin position="187"/>
        <end position="210"/>
    </location>
</feature>
<keyword evidence="3" id="KW-1185">Reference proteome</keyword>
<dbReference type="Proteomes" id="UP000821853">
    <property type="component" value="Unassembled WGS sequence"/>
</dbReference>
<reference evidence="2 3" key="1">
    <citation type="journal article" date="2020" name="Cell">
        <title>Large-Scale Comparative Analyses of Tick Genomes Elucidate Their Genetic Diversity and Vector Capacities.</title>
        <authorList>
            <consortium name="Tick Genome and Microbiome Consortium (TIGMIC)"/>
            <person name="Jia N."/>
            <person name="Wang J."/>
            <person name="Shi W."/>
            <person name="Du L."/>
            <person name="Sun Y."/>
            <person name="Zhan W."/>
            <person name="Jiang J.F."/>
            <person name="Wang Q."/>
            <person name="Zhang B."/>
            <person name="Ji P."/>
            <person name="Bell-Sakyi L."/>
            <person name="Cui X.M."/>
            <person name="Yuan T.T."/>
            <person name="Jiang B.G."/>
            <person name="Yang W.F."/>
            <person name="Lam T.T."/>
            <person name="Chang Q.C."/>
            <person name="Ding S.J."/>
            <person name="Wang X.J."/>
            <person name="Zhu J.G."/>
            <person name="Ruan X.D."/>
            <person name="Zhao L."/>
            <person name="Wei J.T."/>
            <person name="Ye R.Z."/>
            <person name="Que T.C."/>
            <person name="Du C.H."/>
            <person name="Zhou Y.H."/>
            <person name="Cheng J.X."/>
            <person name="Dai P.F."/>
            <person name="Guo W.B."/>
            <person name="Han X.H."/>
            <person name="Huang E.J."/>
            <person name="Li L.F."/>
            <person name="Wei W."/>
            <person name="Gao Y.C."/>
            <person name="Liu J.Z."/>
            <person name="Shao H.Z."/>
            <person name="Wang X."/>
            <person name="Wang C.C."/>
            <person name="Yang T.C."/>
            <person name="Huo Q.B."/>
            <person name="Li W."/>
            <person name="Chen H.Y."/>
            <person name="Chen S.E."/>
            <person name="Zhou L.G."/>
            <person name="Ni X.B."/>
            <person name="Tian J.H."/>
            <person name="Sheng Y."/>
            <person name="Liu T."/>
            <person name="Pan Y.S."/>
            <person name="Xia L.Y."/>
            <person name="Li J."/>
            <person name="Zhao F."/>
            <person name="Cao W.C."/>
        </authorList>
    </citation>
    <scope>NUCLEOTIDE SEQUENCE [LARGE SCALE GENOMIC DNA]</scope>
    <source>
        <strain evidence="2">HaeL-2018</strain>
    </source>
</reference>